<dbReference type="EMBL" id="JABANP010000479">
    <property type="protein sequence ID" value="KAF4681862.1"/>
    <property type="molecule type" value="Genomic_DNA"/>
</dbReference>
<name>A0A7J6ND80_PEROL</name>
<evidence type="ECO:0000256" key="1">
    <source>
        <dbReference type="SAM" id="MobiDB-lite"/>
    </source>
</evidence>
<gene>
    <name evidence="2" type="ORF">FOZ60_011438</name>
</gene>
<organism evidence="2 3">
    <name type="scientific">Perkinsus olseni</name>
    <name type="common">Perkinsus atlanticus</name>
    <dbReference type="NCBI Taxonomy" id="32597"/>
    <lineage>
        <taxon>Eukaryota</taxon>
        <taxon>Sar</taxon>
        <taxon>Alveolata</taxon>
        <taxon>Perkinsozoa</taxon>
        <taxon>Perkinsea</taxon>
        <taxon>Perkinsida</taxon>
        <taxon>Perkinsidae</taxon>
        <taxon>Perkinsus</taxon>
    </lineage>
</organism>
<proteinExistence type="predicted"/>
<dbReference type="Proteomes" id="UP000541610">
    <property type="component" value="Unassembled WGS sequence"/>
</dbReference>
<accession>A0A7J6ND80</accession>
<sequence length="336" mass="37560">MSKHPPGESIAEAIKKVAGLRKTTIAEVLSLTNPEDHHKLENTVLPVQLMLAIKGRDKEQYTYHRRPVSTGPRKRTPEQNSQPYDLMIFIRCMATNKMACLICKTPEETKYVLQLHSQLRLGGPALVEECLDSGNVLAESGVPILHNQQRLSPIAVDYSRLPLQQPQAAPTDTNMYPFCYQSRSLAISMSGVRGGVCSGPFCDRWSLHSTGCRNGCQVNDRSAREVLECNIIEPNLPAGITLNFRSLAFMQNFIQDGVLKNHAHVYDITKLRRCISTILQHVQEHGAFLITGWLKCGLLFPSVTYQKISNIDRMTTLAQTPVTILTPFMSRNFAEG</sequence>
<evidence type="ECO:0000313" key="3">
    <source>
        <dbReference type="Proteomes" id="UP000541610"/>
    </source>
</evidence>
<dbReference type="AlphaFoldDB" id="A0A7J6ND80"/>
<comment type="caution">
    <text evidence="2">The sequence shown here is derived from an EMBL/GenBank/DDBJ whole genome shotgun (WGS) entry which is preliminary data.</text>
</comment>
<evidence type="ECO:0000313" key="2">
    <source>
        <dbReference type="EMBL" id="KAF4681862.1"/>
    </source>
</evidence>
<feature type="region of interest" description="Disordered" evidence="1">
    <location>
        <begin position="61"/>
        <end position="80"/>
    </location>
</feature>
<protein>
    <submittedName>
        <fullName evidence="2">Uncharacterized protein</fullName>
    </submittedName>
</protein>
<reference evidence="2 3" key="1">
    <citation type="submission" date="2020-04" db="EMBL/GenBank/DDBJ databases">
        <title>Perkinsus olseni comparative genomics.</title>
        <authorList>
            <person name="Bogema D.R."/>
        </authorList>
    </citation>
    <scope>NUCLEOTIDE SEQUENCE [LARGE SCALE GENOMIC DNA]</scope>
    <source>
        <strain evidence="2">00978-12</strain>
    </source>
</reference>